<proteinExistence type="predicted"/>
<evidence type="ECO:0000256" key="1">
    <source>
        <dbReference type="SAM" id="MobiDB-lite"/>
    </source>
</evidence>
<evidence type="ECO:0000313" key="2">
    <source>
        <dbReference type="EMBL" id="MBX53162.1"/>
    </source>
</evidence>
<accession>A0A2P2PEM5</accession>
<feature type="region of interest" description="Disordered" evidence="1">
    <location>
        <begin position="1"/>
        <end position="47"/>
    </location>
</feature>
<name>A0A2P2PEM5_RHIMU</name>
<protein>
    <submittedName>
        <fullName evidence="2">Uncharacterized protein</fullName>
    </submittedName>
</protein>
<dbReference type="EMBL" id="GGEC01072678">
    <property type="protein sequence ID" value="MBX53162.1"/>
    <property type="molecule type" value="Transcribed_RNA"/>
</dbReference>
<dbReference type="AlphaFoldDB" id="A0A2P2PEM5"/>
<organism evidence="2">
    <name type="scientific">Rhizophora mucronata</name>
    <name type="common">Asiatic mangrove</name>
    <dbReference type="NCBI Taxonomy" id="61149"/>
    <lineage>
        <taxon>Eukaryota</taxon>
        <taxon>Viridiplantae</taxon>
        <taxon>Streptophyta</taxon>
        <taxon>Embryophyta</taxon>
        <taxon>Tracheophyta</taxon>
        <taxon>Spermatophyta</taxon>
        <taxon>Magnoliopsida</taxon>
        <taxon>eudicotyledons</taxon>
        <taxon>Gunneridae</taxon>
        <taxon>Pentapetalae</taxon>
        <taxon>rosids</taxon>
        <taxon>fabids</taxon>
        <taxon>Malpighiales</taxon>
        <taxon>Rhizophoraceae</taxon>
        <taxon>Rhizophora</taxon>
    </lineage>
</organism>
<sequence length="71" mass="8379">MRAKDRLEDEKEEQEIVSNPSPEASRGEQKRHAKSRRGYGDRVPEKAFPVGDMQSWQIKRRTWRATRKLAL</sequence>
<reference evidence="2" key="1">
    <citation type="submission" date="2018-02" db="EMBL/GenBank/DDBJ databases">
        <title>Rhizophora mucronata_Transcriptome.</title>
        <authorList>
            <person name="Meera S.P."/>
            <person name="Sreeshan A."/>
            <person name="Augustine A."/>
        </authorList>
    </citation>
    <scope>NUCLEOTIDE SEQUENCE</scope>
    <source>
        <tissue evidence="2">Leaf</tissue>
    </source>
</reference>